<gene>
    <name evidence="2" type="ORF">DRF58_12120</name>
</gene>
<evidence type="ECO:0000313" key="2">
    <source>
        <dbReference type="EMBL" id="REC69728.1"/>
    </source>
</evidence>
<sequence>MNNSATTRAITKIALQYNGNDKGTAEMVASNYLLRDTAEGQFNEMKTVAERNTKVKKWALTGYISQPDEISRKLKDEEFKQIAIEALAKVGLTNKNQYRLDIHNSTKHKHIHFVVNRIDISGKCTVKAHDIGRRFGEAVREVCKEKGLLTDIEIGIQKKAEMLKSLTEAIRSENNFDDLILAMKRKGFEVQLSSNVKDGISGMRIVMEKDKNLQTERVYKAGYKLSEISNHLKISEIKSLFEVKKVVREAQKNADKLKEFRENLQQRGFSVKIQYNGEFKAGQKNEIQDLWINKVDSNGQEKNGFFFRKNVGFSLSAIDSDLGDLGKLLNKNNEINNQNTHSDSETNESLIEIADGLLGDFLKPTYVSQDEDELWKKKRKLRR</sequence>
<proteinExistence type="predicted"/>
<keyword evidence="3" id="KW-1185">Reference proteome</keyword>
<dbReference type="Pfam" id="PF03432">
    <property type="entry name" value="Relaxase"/>
    <property type="match status" value="1"/>
</dbReference>
<protein>
    <recommendedName>
        <fullName evidence="1">MobA/VirD2-like nuclease domain-containing protein</fullName>
    </recommendedName>
</protein>
<dbReference type="AlphaFoldDB" id="A0A3D9CVS9"/>
<reference evidence="2 3" key="1">
    <citation type="journal article" date="2006" name="Int. J. Syst. Evol. Microbiol.">
        <title>Chryseobacterium hispanicum sp. nov., isolated from the drinking water distribution system of Sevilla, Spain.</title>
        <authorList>
            <person name="Gallego V."/>
            <person name="Garcia M.T."/>
            <person name="Ventosa A."/>
        </authorList>
    </citation>
    <scope>NUCLEOTIDE SEQUENCE [LARGE SCALE GENOMIC DNA]</scope>
    <source>
        <strain evidence="2 3">KCTC 22104</strain>
    </source>
</reference>
<dbReference type="Proteomes" id="UP000256326">
    <property type="component" value="Unassembled WGS sequence"/>
</dbReference>
<dbReference type="OrthoDB" id="3035232at2"/>
<dbReference type="EMBL" id="QNUG01000026">
    <property type="protein sequence ID" value="REC69728.1"/>
    <property type="molecule type" value="Genomic_DNA"/>
</dbReference>
<accession>A0A3D9CVS9</accession>
<evidence type="ECO:0000259" key="1">
    <source>
        <dbReference type="Pfam" id="PF03432"/>
    </source>
</evidence>
<feature type="domain" description="MobA/VirD2-like nuclease" evidence="1">
    <location>
        <begin position="17"/>
        <end position="148"/>
    </location>
</feature>
<organism evidence="2 3">
    <name type="scientific">Epilithonimonas hispanica</name>
    <dbReference type="NCBI Taxonomy" id="358687"/>
    <lineage>
        <taxon>Bacteria</taxon>
        <taxon>Pseudomonadati</taxon>
        <taxon>Bacteroidota</taxon>
        <taxon>Flavobacteriia</taxon>
        <taxon>Flavobacteriales</taxon>
        <taxon>Weeksellaceae</taxon>
        <taxon>Chryseobacterium group</taxon>
        <taxon>Epilithonimonas</taxon>
    </lineage>
</organism>
<dbReference type="InterPro" id="IPR005094">
    <property type="entry name" value="Endonuclease_MobA/VirD2"/>
</dbReference>
<dbReference type="RefSeq" id="WP_116035785.1">
    <property type="nucleotide sequence ID" value="NZ_JBHLVV010000041.1"/>
</dbReference>
<evidence type="ECO:0000313" key="3">
    <source>
        <dbReference type="Proteomes" id="UP000256326"/>
    </source>
</evidence>
<comment type="caution">
    <text evidence="2">The sequence shown here is derived from an EMBL/GenBank/DDBJ whole genome shotgun (WGS) entry which is preliminary data.</text>
</comment>
<name>A0A3D9CVS9_9FLAO</name>